<dbReference type="Gene3D" id="1.10.10.10">
    <property type="entry name" value="Winged helix-like DNA-binding domain superfamily/Winged helix DNA-binding domain"/>
    <property type="match status" value="1"/>
</dbReference>
<gene>
    <name evidence="6" type="ORF">ACFOOQ_19305</name>
</gene>
<dbReference type="PANTHER" id="PTHR30427">
    <property type="entry name" value="TRANSCRIPTIONAL ACTIVATOR PROTEIN LYSR"/>
    <property type="match status" value="1"/>
</dbReference>
<comment type="similarity">
    <text evidence="1">Belongs to the LysR transcriptional regulatory family.</text>
</comment>
<evidence type="ECO:0000313" key="7">
    <source>
        <dbReference type="Proteomes" id="UP001595711"/>
    </source>
</evidence>
<keyword evidence="3" id="KW-0238">DNA-binding</keyword>
<dbReference type="InterPro" id="IPR000847">
    <property type="entry name" value="LysR_HTH_N"/>
</dbReference>
<dbReference type="InterPro" id="IPR036388">
    <property type="entry name" value="WH-like_DNA-bd_sf"/>
</dbReference>
<name>A0ABV7VL69_9PROT</name>
<dbReference type="SUPFAM" id="SSF53850">
    <property type="entry name" value="Periplasmic binding protein-like II"/>
    <property type="match status" value="1"/>
</dbReference>
<dbReference type="InterPro" id="IPR036390">
    <property type="entry name" value="WH_DNA-bd_sf"/>
</dbReference>
<keyword evidence="7" id="KW-1185">Reference proteome</keyword>
<dbReference type="Pfam" id="PF03466">
    <property type="entry name" value="LysR_substrate"/>
    <property type="match status" value="1"/>
</dbReference>
<evidence type="ECO:0000256" key="3">
    <source>
        <dbReference type="ARBA" id="ARBA00023125"/>
    </source>
</evidence>
<dbReference type="Proteomes" id="UP001595711">
    <property type="component" value="Unassembled WGS sequence"/>
</dbReference>
<organism evidence="6 7">
    <name type="scientific">Ferrovibrio xuzhouensis</name>
    <dbReference type="NCBI Taxonomy" id="1576914"/>
    <lineage>
        <taxon>Bacteria</taxon>
        <taxon>Pseudomonadati</taxon>
        <taxon>Pseudomonadota</taxon>
        <taxon>Alphaproteobacteria</taxon>
        <taxon>Rhodospirillales</taxon>
        <taxon>Rhodospirillaceae</taxon>
        <taxon>Ferrovibrio</taxon>
    </lineage>
</organism>
<comment type="caution">
    <text evidence="6">The sequence shown here is derived from an EMBL/GenBank/DDBJ whole genome shotgun (WGS) entry which is preliminary data.</text>
</comment>
<protein>
    <submittedName>
        <fullName evidence="6">LysR family transcriptional regulator</fullName>
    </submittedName>
</protein>
<evidence type="ECO:0000256" key="1">
    <source>
        <dbReference type="ARBA" id="ARBA00009437"/>
    </source>
</evidence>
<proteinExistence type="inferred from homology"/>
<dbReference type="RefSeq" id="WP_379729293.1">
    <property type="nucleotide sequence ID" value="NZ_JBHRYJ010000005.1"/>
</dbReference>
<accession>A0ABV7VL69</accession>
<keyword evidence="2" id="KW-0805">Transcription regulation</keyword>
<evidence type="ECO:0000259" key="5">
    <source>
        <dbReference type="PROSITE" id="PS50931"/>
    </source>
</evidence>
<evidence type="ECO:0000256" key="2">
    <source>
        <dbReference type="ARBA" id="ARBA00023015"/>
    </source>
</evidence>
<dbReference type="InterPro" id="IPR005119">
    <property type="entry name" value="LysR_subst-bd"/>
</dbReference>
<evidence type="ECO:0000313" key="6">
    <source>
        <dbReference type="EMBL" id="MFC3677708.1"/>
    </source>
</evidence>
<keyword evidence="4" id="KW-0804">Transcription</keyword>
<feature type="domain" description="HTH lysR-type" evidence="5">
    <location>
        <begin position="1"/>
        <end position="58"/>
    </location>
</feature>
<dbReference type="PROSITE" id="PS50931">
    <property type="entry name" value="HTH_LYSR"/>
    <property type="match status" value="1"/>
</dbReference>
<evidence type="ECO:0000256" key="4">
    <source>
        <dbReference type="ARBA" id="ARBA00023163"/>
    </source>
</evidence>
<dbReference type="SUPFAM" id="SSF46785">
    <property type="entry name" value="Winged helix' DNA-binding domain"/>
    <property type="match status" value="1"/>
</dbReference>
<dbReference type="PRINTS" id="PR00039">
    <property type="entry name" value="HTHLYSR"/>
</dbReference>
<reference evidence="7" key="1">
    <citation type="journal article" date="2019" name="Int. J. Syst. Evol. Microbiol.">
        <title>The Global Catalogue of Microorganisms (GCM) 10K type strain sequencing project: providing services to taxonomists for standard genome sequencing and annotation.</title>
        <authorList>
            <consortium name="The Broad Institute Genomics Platform"/>
            <consortium name="The Broad Institute Genome Sequencing Center for Infectious Disease"/>
            <person name="Wu L."/>
            <person name="Ma J."/>
        </authorList>
    </citation>
    <scope>NUCLEOTIDE SEQUENCE [LARGE SCALE GENOMIC DNA]</scope>
    <source>
        <strain evidence="7">KCTC 42182</strain>
    </source>
</reference>
<dbReference type="Pfam" id="PF00126">
    <property type="entry name" value="HTH_1"/>
    <property type="match status" value="1"/>
</dbReference>
<dbReference type="PANTHER" id="PTHR30427:SF1">
    <property type="entry name" value="TRANSCRIPTIONAL ACTIVATOR PROTEIN LYSR"/>
    <property type="match status" value="1"/>
</dbReference>
<dbReference type="Gene3D" id="3.40.190.290">
    <property type="match status" value="1"/>
</dbReference>
<dbReference type="EMBL" id="JBHRYJ010000005">
    <property type="protein sequence ID" value="MFC3677708.1"/>
    <property type="molecule type" value="Genomic_DNA"/>
</dbReference>
<sequence>MNIRALQAFRLVVSEGSVAGAARAMHISQPAVSRLVALLEAEFRLTLFRRSRQRLVLTDEGRAFLREASRILANLDELPRIAGEIRASRGQRLRLVTMPRISLSIVSPAVARFAAQHPDHHVSVDLRTRRDLELWIAGREYDLGIGNVPVHRDTVQGIPLVRARLGVLLPAGHRLAGRRKLRLEDIAGERLIGQMPGLLLRRQVDELFGAIGLVPDYALETSSSQISCQMVACGAGLTVIDRLSISDALADSTRLVALEPARWVSFGLILPSGAGLDGLTAQFADCLKAELAARHEKGWVAPARGGDYDLT</sequence>